<keyword evidence="2" id="KW-1185">Reference proteome</keyword>
<gene>
    <name evidence="1" type="ORF">MMH89_02970</name>
</gene>
<proteinExistence type="predicted"/>
<organism evidence="1 2">
    <name type="scientific">Candidatus Comchoanobacter bicostacola</name>
    <dbReference type="NCBI Taxonomy" id="2919598"/>
    <lineage>
        <taxon>Bacteria</taxon>
        <taxon>Pseudomonadati</taxon>
        <taxon>Pseudomonadota</taxon>
        <taxon>Gammaproteobacteria</taxon>
        <taxon>Candidatus Comchoanobacterales</taxon>
        <taxon>Candidatus Comchoanobacteraceae</taxon>
        <taxon>Candidatus Comchoanobacter</taxon>
    </lineage>
</organism>
<name>A0ABY5DKD1_9GAMM</name>
<dbReference type="Proteomes" id="UP001055955">
    <property type="component" value="Chromosome"/>
</dbReference>
<evidence type="ECO:0000313" key="1">
    <source>
        <dbReference type="EMBL" id="UTC24184.1"/>
    </source>
</evidence>
<dbReference type="RefSeq" id="WP_258567968.1">
    <property type="nucleotide sequence ID" value="NZ_CP092900.1"/>
</dbReference>
<dbReference type="EMBL" id="CP092900">
    <property type="protein sequence ID" value="UTC24184.1"/>
    <property type="molecule type" value="Genomic_DNA"/>
</dbReference>
<reference evidence="1 2" key="1">
    <citation type="journal article" date="2022" name="Nat. Microbiol.">
        <title>The microbiome of a bacterivorous marine choanoflagellate contains a resource-demanding obligate bacterial associate.</title>
        <authorList>
            <person name="Needham D.M."/>
            <person name="Poirier C."/>
            <person name="Bachy C."/>
            <person name="George E.E."/>
            <person name="Wilken S."/>
            <person name="Yung C.C.M."/>
            <person name="Limardo A.J."/>
            <person name="Morando M."/>
            <person name="Sudek L."/>
            <person name="Malmstrom R.R."/>
            <person name="Keeling P.J."/>
            <person name="Santoro A.E."/>
            <person name="Worden A.Z."/>
        </authorList>
    </citation>
    <scope>NUCLEOTIDE SEQUENCE [LARGE SCALE GENOMIC DNA]</scope>
    <source>
        <strain evidence="1 2">Comchoano-1</strain>
    </source>
</reference>
<evidence type="ECO:0000313" key="2">
    <source>
        <dbReference type="Proteomes" id="UP001055955"/>
    </source>
</evidence>
<sequence>MPESASIAVDSQDVLRTFGEMRAVYYYNSVRSKLDKILNNLADQADFENFAANYSQYVSINDDTDIPSKLAGILLQYKGVIKAKKDKNGNWYLKKVKERGVIGFLKNMMTKPFVSRSDPKNVAAAMLSQEAPPRPEKSSVMKRIAGTLASFGQSSSSDEIDQGKTLELTSLFNEVQNLGLSRVFENGFDPLEGGVDQGFYKDCMLFKTEFPFVASISGLREINNVPVHKVFDDDDPVIVKKTEDGFEVELDSAFEVLGAHQTFEDSSSYHVFVDNLQRLVAIQQQFNRNKDRRYDAAKLGKQRSVESAMSFQKRAVLLVDDDSYNLEVAQTMGIDPMFAGEDGMSVETMNSIAAWGTSSASTQCSLRALDWDGTCTLNSIHMANDINYMSEFIFNYVERKVQGSKVSYRIREDSISRNSRNPKLRGMAERALSSINKKLEGMETDVHLLNRSNQTRLGKDLSDSNLETRGITAEFIVDNYKDMRALALHMLEHTDPGNSHYDYATRPLDFQRFTDATDTLNLMFGDKNRQEALLNLYLSADKDNPIAITSHGTEPSVMRALLVKLVETIRPGAVDDMKKKLKDQHIICNNNSVNKKGRKGTSNAEGYVGKTAQILAVLNDLPQPAQVSKADALYAEESRARNDAVYKVKFEQINEKIEQIRNGAELKESDFTDLCNLFKLGLGTYEATALDKLKGVLGTNVEGVEGLQGLHIKPFLEGRYRLALSSDVYRTDAVASKLYEAYKGKTQSAILVPPEGMGAKAALDSIMPKSSSGSQSSSQTSQRVILVDDSKTNCDAHAERYGASTVVKVDEKIGMTVKDMEDIKIMQDQAKEEGKQCITLLDMDKTTLAGHHLTHSLEQIKNMAEPNHKYSTTIMGMLNNEAGTLFKEKDGKTGKDVREEIKEWCIDKHPDLKFQNIHKVLGENKTGKISQAQIDFIWDNYRDLSLVAEVGTFMRGFDVAVKKQKVDRITKLYESTDTCELLFGNEDRQKALVNFYIESAKKGVAAVASHGSDPEIMKGFLIKLADKHGRGKAMSALFKEGKLICDERSVNTAGIDKNKHDQAGKVTERATEILGQSTTFSIGGASHV</sequence>
<protein>
    <submittedName>
        <fullName evidence="1">Uncharacterized protein</fullName>
    </submittedName>
</protein>
<accession>A0ABY5DKD1</accession>